<comment type="similarity">
    <text evidence="1">Belongs to the LysR transcriptional regulatory family.</text>
</comment>
<feature type="domain" description="HTH lysR-type" evidence="5">
    <location>
        <begin position="1"/>
        <end position="60"/>
    </location>
</feature>
<sequence length="301" mass="33571">MEFNETRARYFYEVVRLGSMTAAADHLDIAASAVSRQVAHLENELGIQLLERHKKKLFPTEAGKVLLAYYRNHLAEQQVLLALLRELKGIQRGHVSVVTGGGVITELMASVDSFTKLYPNVTLSIDIQGTDDIMNAVIEDRAHIGILFYSTPNPQLKVHKSSIHPLYAIASRSHPLATSETPIHFADLTQHKLTLPDFTFGVRQILRDAERQEKVHLKPDIISNSFSVMIECAMTGHAITVQPKFAVRRELANGDLIAIPILQNNLMKAELHIITHQGRRLDAAASRLLDSLIKTMPSFCS</sequence>
<dbReference type="Gene3D" id="3.40.190.290">
    <property type="match status" value="1"/>
</dbReference>
<dbReference type="GO" id="GO:0003700">
    <property type="term" value="F:DNA-binding transcription factor activity"/>
    <property type="evidence" value="ECO:0007669"/>
    <property type="project" value="InterPro"/>
</dbReference>
<accession>A0A2S9X031</accession>
<evidence type="ECO:0000313" key="7">
    <source>
        <dbReference type="Proteomes" id="UP000239469"/>
    </source>
</evidence>
<dbReference type="InterPro" id="IPR050950">
    <property type="entry name" value="HTH-type_LysR_regulators"/>
</dbReference>
<dbReference type="OrthoDB" id="8594260at2"/>
<dbReference type="PANTHER" id="PTHR30419">
    <property type="entry name" value="HTH-TYPE TRANSCRIPTIONAL REGULATOR YBHD"/>
    <property type="match status" value="1"/>
</dbReference>
<dbReference type="GO" id="GO:0005829">
    <property type="term" value="C:cytosol"/>
    <property type="evidence" value="ECO:0007669"/>
    <property type="project" value="TreeGrafter"/>
</dbReference>
<evidence type="ECO:0000259" key="5">
    <source>
        <dbReference type="PROSITE" id="PS50931"/>
    </source>
</evidence>
<dbReference type="InterPro" id="IPR000847">
    <property type="entry name" value="LysR_HTH_N"/>
</dbReference>
<protein>
    <recommendedName>
        <fullName evidence="5">HTH lysR-type domain-containing protein</fullName>
    </recommendedName>
</protein>
<evidence type="ECO:0000256" key="1">
    <source>
        <dbReference type="ARBA" id="ARBA00009437"/>
    </source>
</evidence>
<dbReference type="InterPro" id="IPR036388">
    <property type="entry name" value="WH-like_DNA-bd_sf"/>
</dbReference>
<evidence type="ECO:0000256" key="2">
    <source>
        <dbReference type="ARBA" id="ARBA00023015"/>
    </source>
</evidence>
<dbReference type="PANTHER" id="PTHR30419:SF8">
    <property type="entry name" value="NITROGEN ASSIMILATION TRANSCRIPTIONAL ACTIVATOR-RELATED"/>
    <property type="match status" value="1"/>
</dbReference>
<evidence type="ECO:0000256" key="4">
    <source>
        <dbReference type="ARBA" id="ARBA00023163"/>
    </source>
</evidence>
<dbReference type="AlphaFoldDB" id="A0A2S9X031"/>
<keyword evidence="4" id="KW-0804">Transcription</keyword>
<dbReference type="SUPFAM" id="SSF53850">
    <property type="entry name" value="Periplasmic binding protein-like II"/>
    <property type="match status" value="1"/>
</dbReference>
<evidence type="ECO:0000256" key="3">
    <source>
        <dbReference type="ARBA" id="ARBA00023125"/>
    </source>
</evidence>
<evidence type="ECO:0000313" key="6">
    <source>
        <dbReference type="EMBL" id="PRP69074.1"/>
    </source>
</evidence>
<comment type="caution">
    <text evidence="6">The sequence shown here is derived from an EMBL/GenBank/DDBJ whole genome shotgun (WGS) entry which is preliminary data.</text>
</comment>
<dbReference type="Gene3D" id="1.10.10.10">
    <property type="entry name" value="Winged helix-like DNA-binding domain superfamily/Winged helix DNA-binding domain"/>
    <property type="match status" value="1"/>
</dbReference>
<dbReference type="RefSeq" id="WP_106077828.1">
    <property type="nucleotide sequence ID" value="NZ_MTBD01000035.1"/>
</dbReference>
<dbReference type="Pfam" id="PF00126">
    <property type="entry name" value="HTH_1"/>
    <property type="match status" value="1"/>
</dbReference>
<dbReference type="FunFam" id="1.10.10.10:FF:000001">
    <property type="entry name" value="LysR family transcriptional regulator"/>
    <property type="match status" value="1"/>
</dbReference>
<dbReference type="SUPFAM" id="SSF46785">
    <property type="entry name" value="Winged helix' DNA-binding domain"/>
    <property type="match status" value="1"/>
</dbReference>
<proteinExistence type="inferred from homology"/>
<dbReference type="EMBL" id="MTBD01000035">
    <property type="protein sequence ID" value="PRP69074.1"/>
    <property type="molecule type" value="Genomic_DNA"/>
</dbReference>
<dbReference type="Proteomes" id="UP000239469">
    <property type="component" value="Unassembled WGS sequence"/>
</dbReference>
<dbReference type="GO" id="GO:0003677">
    <property type="term" value="F:DNA binding"/>
    <property type="evidence" value="ECO:0007669"/>
    <property type="project" value="UniProtKB-KW"/>
</dbReference>
<dbReference type="InterPro" id="IPR005119">
    <property type="entry name" value="LysR_subst-bd"/>
</dbReference>
<dbReference type="PROSITE" id="PS50931">
    <property type="entry name" value="HTH_LYSR"/>
    <property type="match status" value="1"/>
</dbReference>
<keyword evidence="2" id="KW-0805">Transcription regulation</keyword>
<name>A0A2S9X031_9NEIS</name>
<gene>
    <name evidence="6" type="ORF">BUE93_18645</name>
</gene>
<dbReference type="PRINTS" id="PR00039">
    <property type="entry name" value="HTHLYSR"/>
</dbReference>
<dbReference type="InterPro" id="IPR036390">
    <property type="entry name" value="WH_DNA-bd_sf"/>
</dbReference>
<keyword evidence="3" id="KW-0238">DNA-binding</keyword>
<dbReference type="Pfam" id="PF03466">
    <property type="entry name" value="LysR_substrate"/>
    <property type="match status" value="1"/>
</dbReference>
<organism evidence="6 7">
    <name type="scientific">Chromobacterium amazonense</name>
    <dbReference type="NCBI Taxonomy" id="1382803"/>
    <lineage>
        <taxon>Bacteria</taxon>
        <taxon>Pseudomonadati</taxon>
        <taxon>Pseudomonadota</taxon>
        <taxon>Betaproteobacteria</taxon>
        <taxon>Neisseriales</taxon>
        <taxon>Chromobacteriaceae</taxon>
        <taxon>Chromobacterium</taxon>
    </lineage>
</organism>
<reference evidence="6 7" key="1">
    <citation type="submission" date="2017-01" db="EMBL/GenBank/DDBJ databases">
        <title>New insights into the genetic diversity of Chromobacterium isolated from tropical freshwater lake.</title>
        <authorList>
            <person name="Santos A.B."/>
            <person name="Nascimento A.M."/>
            <person name="Da Silva P.C."/>
        </authorList>
    </citation>
    <scope>NUCLEOTIDE SEQUENCE [LARGE SCALE GENOMIC DNA]</scope>
    <source>
        <strain evidence="6 7">56AF</strain>
    </source>
</reference>